<evidence type="ECO:0000313" key="2">
    <source>
        <dbReference type="Proteomes" id="UP000002275"/>
    </source>
</evidence>
<protein>
    <submittedName>
        <fullName evidence="1">Uncharacterized protein</fullName>
    </submittedName>
</protein>
<gene>
    <name evidence="1" type="ordered locus">VV1_2250</name>
</gene>
<name>A0A3Q0L5C4_VIBVU</name>
<organism evidence="1 2">
    <name type="scientific">Vibrio vulnificus (strain CMCP6)</name>
    <dbReference type="NCBI Taxonomy" id="216895"/>
    <lineage>
        <taxon>Bacteria</taxon>
        <taxon>Pseudomonadati</taxon>
        <taxon>Pseudomonadota</taxon>
        <taxon>Gammaproteobacteria</taxon>
        <taxon>Vibrionales</taxon>
        <taxon>Vibrionaceae</taxon>
        <taxon>Vibrio</taxon>
    </lineage>
</organism>
<dbReference type="KEGG" id="vvu:VV1_2250"/>
<accession>A0A3Q0L5C4</accession>
<reference evidence="1 2" key="3">
    <citation type="journal article" date="2011" name="Mol. Syst. Biol.">
        <title>Integrative genome-scale metabolic analysis of Vibrio vulnificus for drug targeting and discovery.</title>
        <authorList>
            <person name="Kim H.U."/>
            <person name="Kim S.Y."/>
            <person name="Jeong H."/>
            <person name="Kim T.Y."/>
            <person name="Kim J.J."/>
            <person name="Choy H.E."/>
            <person name="Yi K.Y."/>
            <person name="Rhee J.H."/>
            <person name="Lee S.Y."/>
        </authorList>
    </citation>
    <scope>NUCLEOTIDE SEQUENCE [LARGE SCALE GENOMIC DNA]</scope>
    <source>
        <strain evidence="1 2">CMCP6</strain>
    </source>
</reference>
<evidence type="ECO:0000313" key="1">
    <source>
        <dbReference type="EMBL" id="AAO10629.2"/>
    </source>
</evidence>
<reference evidence="1 2" key="2">
    <citation type="journal article" date="2003" name="Infect. Immun.">
        <title>Characterization and pathogenic significance of Vibrio vulnificus antigens preferentially expressed in septicemic patients.</title>
        <authorList>
            <person name="Kim Y.R."/>
            <person name="Lee S.E."/>
            <person name="Kim C.M."/>
            <person name="Kim S.Y."/>
            <person name="Shin E.K."/>
            <person name="Shin D.H."/>
            <person name="Chung S.S."/>
            <person name="Choy H.E."/>
            <person name="Progulske-Fox A."/>
            <person name="Hillman J.D."/>
            <person name="Handfield M."/>
            <person name="Rhee J.H."/>
        </authorList>
    </citation>
    <scope>NUCLEOTIDE SEQUENCE [LARGE SCALE GENOMIC DNA]</scope>
    <source>
        <strain evidence="1 2">CMCP6</strain>
    </source>
</reference>
<dbReference type="EMBL" id="AE016795">
    <property type="protein sequence ID" value="AAO10629.2"/>
    <property type="molecule type" value="Genomic_DNA"/>
</dbReference>
<dbReference type="Proteomes" id="UP000002275">
    <property type="component" value="Chromosome I"/>
</dbReference>
<sequence length="124" mass="14148">MRASVTFTQLIVIMRTAVAKQEMIKMKKYNSDDIQYKGETNGVHSWTAPSGQPYYWHPDWLHIAEDATGSHPKQELDVEEGSQPTEKHAMKAILKHMNDWAAKKLANNPDIETNAIESEINLKK</sequence>
<reference evidence="2" key="1">
    <citation type="submission" date="2002-12" db="EMBL/GenBank/DDBJ databases">
        <title>Complete genome sequence of Vibrio vulnificus CMCP6.</title>
        <authorList>
            <person name="Rhee J.H."/>
            <person name="Kim S.Y."/>
            <person name="Chung S.S."/>
            <person name="Kim J.J."/>
            <person name="Moon Y.H."/>
            <person name="Jeong H."/>
            <person name="Choy H.E."/>
        </authorList>
    </citation>
    <scope>NUCLEOTIDE SEQUENCE [LARGE SCALE GENOMIC DNA]</scope>
    <source>
        <strain evidence="2">CMCP6</strain>
    </source>
</reference>
<proteinExistence type="predicted"/>
<dbReference type="AlphaFoldDB" id="A0A3Q0L5C4"/>